<sequence>MLGLPLFVFALDFVLLLVTYLVLAPIVPNRLGEVAVSPARFAAWISLVKVPMALAYTLVLGWRGVMALTTGEVPDPPVQKGWRRTLVKVRDWAADAAWSVMAALIVFDHVADPGNAHVWQLVAVTAVGPFLLPKSVKGLFWSLRWWWRRRHTYHARHTRPDEEFTNV</sequence>
<keyword evidence="1" id="KW-1133">Transmembrane helix</keyword>
<reference evidence="3" key="1">
    <citation type="submission" date="2016-06" db="EMBL/GenBank/DDBJ databases">
        <authorList>
            <person name="Varghese N."/>
            <person name="Submissions Spin"/>
        </authorList>
    </citation>
    <scope>NUCLEOTIDE SEQUENCE [LARGE SCALE GENOMIC DNA]</scope>
    <source>
        <strain evidence="3">DSM 43816</strain>
    </source>
</reference>
<keyword evidence="1" id="KW-0812">Transmembrane</keyword>
<gene>
    <name evidence="2" type="ORF">GA0070618_1717</name>
</gene>
<dbReference type="Proteomes" id="UP000198253">
    <property type="component" value="Chromosome I"/>
</dbReference>
<evidence type="ECO:0000313" key="3">
    <source>
        <dbReference type="Proteomes" id="UP000198253"/>
    </source>
</evidence>
<dbReference type="AlphaFoldDB" id="A0A1C4VZ15"/>
<feature type="transmembrane region" description="Helical" evidence="1">
    <location>
        <begin position="39"/>
        <end position="59"/>
    </location>
</feature>
<evidence type="ECO:0000256" key="1">
    <source>
        <dbReference type="SAM" id="Phobius"/>
    </source>
</evidence>
<keyword evidence="3" id="KW-1185">Reference proteome</keyword>
<accession>A0A1C4VZ15</accession>
<feature type="transmembrane region" description="Helical" evidence="1">
    <location>
        <begin position="92"/>
        <end position="111"/>
    </location>
</feature>
<feature type="transmembrane region" description="Helical" evidence="1">
    <location>
        <begin position="117"/>
        <end position="140"/>
    </location>
</feature>
<keyword evidence="1" id="KW-0472">Membrane</keyword>
<evidence type="ECO:0000313" key="2">
    <source>
        <dbReference type="EMBL" id="SCE89200.1"/>
    </source>
</evidence>
<proteinExistence type="predicted"/>
<protein>
    <submittedName>
        <fullName evidence="2">Uncharacterized protein</fullName>
    </submittedName>
</protein>
<dbReference type="InParanoid" id="A0A1C4VZ15"/>
<organism evidence="2 3">
    <name type="scientific">Micromonospora echinospora</name>
    <name type="common">Micromonospora purpurea</name>
    <dbReference type="NCBI Taxonomy" id="1877"/>
    <lineage>
        <taxon>Bacteria</taxon>
        <taxon>Bacillati</taxon>
        <taxon>Actinomycetota</taxon>
        <taxon>Actinomycetes</taxon>
        <taxon>Micromonosporales</taxon>
        <taxon>Micromonosporaceae</taxon>
        <taxon>Micromonospora</taxon>
    </lineage>
</organism>
<dbReference type="EMBL" id="LT607413">
    <property type="protein sequence ID" value="SCE89200.1"/>
    <property type="molecule type" value="Genomic_DNA"/>
</dbReference>
<name>A0A1C4VZ15_MICEC</name>
<feature type="transmembrane region" description="Helical" evidence="1">
    <location>
        <begin position="7"/>
        <end position="27"/>
    </location>
</feature>